<dbReference type="PATRIC" id="fig|1324957.4.peg.3056"/>
<organism evidence="2 3">
    <name type="scientific">Candidatus Halobonum tyrrellensis G22</name>
    <dbReference type="NCBI Taxonomy" id="1324957"/>
    <lineage>
        <taxon>Archaea</taxon>
        <taxon>Methanobacteriati</taxon>
        <taxon>Methanobacteriota</taxon>
        <taxon>Stenosarchaea group</taxon>
        <taxon>Halobacteria</taxon>
        <taxon>Halobacteriales</taxon>
        <taxon>Haloferacaceae</taxon>
        <taxon>Candidatus Halobonum</taxon>
    </lineage>
</organism>
<dbReference type="eggNOG" id="arCOG02864">
    <property type="taxonomic scope" value="Archaea"/>
</dbReference>
<dbReference type="InterPro" id="IPR007352">
    <property type="entry name" value="DUF420"/>
</dbReference>
<dbReference type="EMBL" id="ASGZ01000061">
    <property type="protein sequence ID" value="ESP87199.1"/>
    <property type="molecule type" value="Genomic_DNA"/>
</dbReference>
<reference evidence="2 3" key="1">
    <citation type="journal article" date="2013" name="Genome Announc.">
        <title>Draft Genome Sequence of 'Candidatus Halobonum tyrrellensis' Strain G22, Isolated from the Hypersaline Waters of Lake Tyrrell, Australia.</title>
        <authorList>
            <person name="Ugalde J.A."/>
            <person name="Narasingarao P."/>
            <person name="Kuo S."/>
            <person name="Podell S."/>
            <person name="Allen E.E."/>
        </authorList>
    </citation>
    <scope>NUCLEOTIDE SEQUENCE [LARGE SCALE GENOMIC DNA]</scope>
    <source>
        <strain evidence="2 3">G22</strain>
    </source>
</reference>
<feature type="transmembrane region" description="Helical" evidence="1">
    <location>
        <begin position="178"/>
        <end position="200"/>
    </location>
</feature>
<sequence length="201" mass="21116">MDPGVTTTTDPTTDRVRAAVREHALSVSLALSAVALALVFAVALEFVPGGALPRAPDAVLDAIPHVNAAISASAAVVVVAGVALARRGAYDHHRRAMLLATGLFGLFLVLYLYRVALLGPAPFPGPESVYRSVYLPILAVHVTLAVVCVPLVTYVLVLATTHTVAELPDTPHERVGRVAASLWAVTFVLGVVVYAMLYAVY</sequence>
<feature type="transmembrane region" description="Helical" evidence="1">
    <location>
        <begin position="64"/>
        <end position="84"/>
    </location>
</feature>
<evidence type="ECO:0008006" key="4">
    <source>
        <dbReference type="Google" id="ProtNLM"/>
    </source>
</evidence>
<evidence type="ECO:0000256" key="1">
    <source>
        <dbReference type="SAM" id="Phobius"/>
    </source>
</evidence>
<keyword evidence="1" id="KW-1133">Transmembrane helix</keyword>
<name>V4HH61_9EURY</name>
<keyword evidence="1" id="KW-0472">Membrane</keyword>
<evidence type="ECO:0000313" key="3">
    <source>
        <dbReference type="Proteomes" id="UP000017840"/>
    </source>
</evidence>
<dbReference type="Proteomes" id="UP000017840">
    <property type="component" value="Unassembled WGS sequence"/>
</dbReference>
<gene>
    <name evidence="2" type="ORF">K933_15079</name>
</gene>
<protein>
    <recommendedName>
        <fullName evidence="4">DUF420 domain-containing protein</fullName>
    </recommendedName>
</protein>
<dbReference type="AlphaFoldDB" id="V4HH61"/>
<dbReference type="Pfam" id="PF04238">
    <property type="entry name" value="DUF420"/>
    <property type="match status" value="1"/>
</dbReference>
<dbReference type="GO" id="GO:0004129">
    <property type="term" value="F:cytochrome-c oxidase activity"/>
    <property type="evidence" value="ECO:0007669"/>
    <property type="project" value="InterPro"/>
</dbReference>
<feature type="transmembrane region" description="Helical" evidence="1">
    <location>
        <begin position="133"/>
        <end position="157"/>
    </location>
</feature>
<evidence type="ECO:0000313" key="2">
    <source>
        <dbReference type="EMBL" id="ESP87199.1"/>
    </source>
</evidence>
<accession>V4HH61</accession>
<feature type="transmembrane region" description="Helical" evidence="1">
    <location>
        <begin position="96"/>
        <end position="113"/>
    </location>
</feature>
<keyword evidence="1" id="KW-0812">Transmembrane</keyword>
<proteinExistence type="predicted"/>
<dbReference type="GO" id="GO:0022904">
    <property type="term" value="P:respiratory electron transport chain"/>
    <property type="evidence" value="ECO:0007669"/>
    <property type="project" value="InterPro"/>
</dbReference>
<keyword evidence="3" id="KW-1185">Reference proteome</keyword>
<feature type="transmembrane region" description="Helical" evidence="1">
    <location>
        <begin position="24"/>
        <end position="44"/>
    </location>
</feature>
<dbReference type="PANTHER" id="PTHR37692:SF1">
    <property type="entry name" value="DUF420 DOMAIN-CONTAINING PROTEIN"/>
    <property type="match status" value="1"/>
</dbReference>
<dbReference type="GO" id="GO:0016020">
    <property type="term" value="C:membrane"/>
    <property type="evidence" value="ECO:0007669"/>
    <property type="project" value="InterPro"/>
</dbReference>
<dbReference type="STRING" id="1324957.K933_15079"/>
<dbReference type="PANTHER" id="PTHR37692">
    <property type="entry name" value="HYPOTHETICAL MEMBRANE SPANNING PROTEIN"/>
    <property type="match status" value="1"/>
</dbReference>
<dbReference type="InterPro" id="IPR013833">
    <property type="entry name" value="Cyt_c_oxidase_su3_a-hlx"/>
</dbReference>
<dbReference type="Gene3D" id="1.20.120.80">
    <property type="entry name" value="Cytochrome c oxidase, subunit III, four-helix bundle"/>
    <property type="match status" value="1"/>
</dbReference>
<comment type="caution">
    <text evidence="2">The sequence shown here is derived from an EMBL/GenBank/DDBJ whole genome shotgun (WGS) entry which is preliminary data.</text>
</comment>